<dbReference type="Proteomes" id="UP000324222">
    <property type="component" value="Unassembled WGS sequence"/>
</dbReference>
<accession>A0A5B7FZH6</accession>
<comment type="caution">
    <text evidence="1">The sequence shown here is derived from an EMBL/GenBank/DDBJ whole genome shotgun (WGS) entry which is preliminary data.</text>
</comment>
<dbReference type="EMBL" id="VSRR010009397">
    <property type="protein sequence ID" value="MPC50278.1"/>
    <property type="molecule type" value="Genomic_DNA"/>
</dbReference>
<proteinExistence type="predicted"/>
<reference evidence="1 2" key="1">
    <citation type="submission" date="2019-05" db="EMBL/GenBank/DDBJ databases">
        <title>Another draft genome of Portunus trituberculatus and its Hox gene families provides insights of decapod evolution.</title>
        <authorList>
            <person name="Jeong J.-H."/>
            <person name="Song I."/>
            <person name="Kim S."/>
            <person name="Choi T."/>
            <person name="Kim D."/>
            <person name="Ryu S."/>
            <person name="Kim W."/>
        </authorList>
    </citation>
    <scope>NUCLEOTIDE SEQUENCE [LARGE SCALE GENOMIC DNA]</scope>
    <source>
        <tissue evidence="1">Muscle</tissue>
    </source>
</reference>
<keyword evidence="2" id="KW-1185">Reference proteome</keyword>
<protein>
    <submittedName>
        <fullName evidence="1">Uncharacterized protein</fullName>
    </submittedName>
</protein>
<name>A0A5B7FZH6_PORTR</name>
<evidence type="ECO:0000313" key="1">
    <source>
        <dbReference type="EMBL" id="MPC50278.1"/>
    </source>
</evidence>
<gene>
    <name evidence="1" type="ORF">E2C01_044100</name>
</gene>
<sequence length="33" mass="4001">MVFKVPEDMLELALDEGYRENLTDRKTRRLDFV</sequence>
<organism evidence="1 2">
    <name type="scientific">Portunus trituberculatus</name>
    <name type="common">Swimming crab</name>
    <name type="synonym">Neptunus trituberculatus</name>
    <dbReference type="NCBI Taxonomy" id="210409"/>
    <lineage>
        <taxon>Eukaryota</taxon>
        <taxon>Metazoa</taxon>
        <taxon>Ecdysozoa</taxon>
        <taxon>Arthropoda</taxon>
        <taxon>Crustacea</taxon>
        <taxon>Multicrustacea</taxon>
        <taxon>Malacostraca</taxon>
        <taxon>Eumalacostraca</taxon>
        <taxon>Eucarida</taxon>
        <taxon>Decapoda</taxon>
        <taxon>Pleocyemata</taxon>
        <taxon>Brachyura</taxon>
        <taxon>Eubrachyura</taxon>
        <taxon>Portunoidea</taxon>
        <taxon>Portunidae</taxon>
        <taxon>Portuninae</taxon>
        <taxon>Portunus</taxon>
    </lineage>
</organism>
<evidence type="ECO:0000313" key="2">
    <source>
        <dbReference type="Proteomes" id="UP000324222"/>
    </source>
</evidence>
<dbReference type="AlphaFoldDB" id="A0A5B7FZH6"/>